<evidence type="ECO:0000256" key="3">
    <source>
        <dbReference type="ARBA" id="ARBA00023125"/>
    </source>
</evidence>
<dbReference type="HOGENOM" id="CLU_348638_0_0_1"/>
<dbReference type="SUPFAM" id="SSF101941">
    <property type="entry name" value="NAC domain"/>
    <property type="match status" value="1"/>
</dbReference>
<dbReference type="GO" id="GO:0003677">
    <property type="term" value="F:DNA binding"/>
    <property type="evidence" value="ECO:0007669"/>
    <property type="project" value="UniProtKB-KW"/>
</dbReference>
<keyword evidence="4" id="KW-0804">Transcription</keyword>
<dbReference type="FunFam" id="2.170.150.80:FF:000002">
    <property type="entry name" value="Nac domain-containing protein 86"/>
    <property type="match status" value="1"/>
</dbReference>
<name>U5CUT8_AMBTC</name>
<sequence>MAPVTLPPGFRFHPTDEELVAYYLKRKIHGWKIDLEIIPEVDLYKCEPWDLPDKSFLPSKDLEWYFFSPRDRKYPNGSRTNRATQAGYWKATGKDRKINSQKRSVGMKKTLVYYRGRAPHGLRTNWVMHEYRLDEKECVAVSGLQDAYALCRIFKKSGTIPKIGEQYGGGAQNQNQWVQNDYASGMELSEGKGDDYDNNDYRFPSDNSSSEIIQCAQVDRATRDGRWTQFLSDEVVSSMCQFPNSMNSSFVPSKAEVAMECALLQNRLSWPPMEIEEFPQVGTSNTMFLEPGVFETYTVEEENKDYKNEVDILEEILNIASASQENNAIAVNPIAGTPSDYTDIWLGSFPNLEDNLSHNVNYHGHGSEDVHAKIESQELCNAMEASTVHGKSYGLVGESRSIEVRNTDRISSCRVQPRKNGLPQDAREDRSKLNNIMEEPLIRSKQSEEYQYRTLLVEAISGDKVDCTGGEAHYDQLKGFNDSEHMTSILSNYTNGYVADNMKMVVAKEQKVTTQSFHGENDRDTTNKSDFDILEQVEVSHGFSISNCQHATTFFQRVEPSRLLTVHINELGPTDFEREGLEATQGFLCSPNMKSVVSDRSEILNEFQHSKGWWLTSMEDKRAPELKSFTSLRSPCDAYQWIELEVVSMEPMATSHKVIARDCYMNFLSSTKDTAAILTTSRPPQPEDPIVIKPRKKCGPVFQRIKIFLGIMAVIMSRMSFGEELTPASATDGHSSKVRYWKKRRNERHEFDTTKDSKDQSDKSIISRRGLSNLLKEKLIPKCLGKLLPLFPIALGMYACWTHPYHLFF</sequence>
<dbReference type="PANTHER" id="PTHR31744:SF210">
    <property type="entry name" value="NAC DOMAIN-CONTAINING PROTEIN 86-LIKE"/>
    <property type="match status" value="1"/>
</dbReference>
<evidence type="ECO:0000256" key="2">
    <source>
        <dbReference type="ARBA" id="ARBA00023015"/>
    </source>
</evidence>
<keyword evidence="2" id="KW-0805">Transcription regulation</keyword>
<evidence type="ECO:0000259" key="6">
    <source>
        <dbReference type="PROSITE" id="PS51005"/>
    </source>
</evidence>
<protein>
    <recommendedName>
        <fullName evidence="6">NAC domain-containing protein</fullName>
    </recommendedName>
</protein>
<evidence type="ECO:0000256" key="4">
    <source>
        <dbReference type="ARBA" id="ARBA00023163"/>
    </source>
</evidence>
<evidence type="ECO:0000256" key="5">
    <source>
        <dbReference type="ARBA" id="ARBA00023242"/>
    </source>
</evidence>
<dbReference type="eggNOG" id="ENOG502QV39">
    <property type="taxonomic scope" value="Eukaryota"/>
</dbReference>
<keyword evidence="3" id="KW-0238">DNA-binding</keyword>
<dbReference type="InterPro" id="IPR003441">
    <property type="entry name" value="NAC-dom"/>
</dbReference>
<dbReference type="InterPro" id="IPR036093">
    <property type="entry name" value="NAC_dom_sf"/>
</dbReference>
<feature type="domain" description="NAC" evidence="6">
    <location>
        <begin position="6"/>
        <end position="156"/>
    </location>
</feature>
<keyword evidence="8" id="KW-1185">Reference proteome</keyword>
<dbReference type="GO" id="GO:0005634">
    <property type="term" value="C:nucleus"/>
    <property type="evidence" value="ECO:0007669"/>
    <property type="project" value="UniProtKB-SubCell"/>
</dbReference>
<evidence type="ECO:0000313" key="7">
    <source>
        <dbReference type="EMBL" id="ERN17061.1"/>
    </source>
</evidence>
<dbReference type="Pfam" id="PF02365">
    <property type="entry name" value="NAM"/>
    <property type="match status" value="1"/>
</dbReference>
<proteinExistence type="predicted"/>
<evidence type="ECO:0000313" key="8">
    <source>
        <dbReference type="Proteomes" id="UP000017836"/>
    </source>
</evidence>
<reference evidence="8" key="1">
    <citation type="journal article" date="2013" name="Science">
        <title>The Amborella genome and the evolution of flowering plants.</title>
        <authorList>
            <consortium name="Amborella Genome Project"/>
        </authorList>
    </citation>
    <scope>NUCLEOTIDE SEQUENCE [LARGE SCALE GENOMIC DNA]</scope>
</reference>
<dbReference type="PANTHER" id="PTHR31744">
    <property type="entry name" value="PROTEIN CUP-SHAPED COTYLEDON 2-RELATED"/>
    <property type="match status" value="1"/>
</dbReference>
<organism evidence="7 8">
    <name type="scientific">Amborella trichopoda</name>
    <dbReference type="NCBI Taxonomy" id="13333"/>
    <lineage>
        <taxon>Eukaryota</taxon>
        <taxon>Viridiplantae</taxon>
        <taxon>Streptophyta</taxon>
        <taxon>Embryophyta</taxon>
        <taxon>Tracheophyta</taxon>
        <taxon>Spermatophyta</taxon>
        <taxon>Magnoliopsida</taxon>
        <taxon>Amborellales</taxon>
        <taxon>Amborellaceae</taxon>
        <taxon>Amborella</taxon>
    </lineage>
</organism>
<dbReference type="Gene3D" id="2.170.150.80">
    <property type="entry name" value="NAC domain"/>
    <property type="match status" value="1"/>
</dbReference>
<dbReference type="GO" id="GO:0006355">
    <property type="term" value="P:regulation of DNA-templated transcription"/>
    <property type="evidence" value="ECO:0007669"/>
    <property type="project" value="InterPro"/>
</dbReference>
<dbReference type="AlphaFoldDB" id="U5CUT8"/>
<dbReference type="OrthoDB" id="1860415at2759"/>
<gene>
    <name evidence="7" type="ORF">AMTR_s00044p00058960</name>
</gene>
<accession>U5CUT8</accession>
<dbReference type="Proteomes" id="UP000017836">
    <property type="component" value="Unassembled WGS sequence"/>
</dbReference>
<evidence type="ECO:0000256" key="1">
    <source>
        <dbReference type="ARBA" id="ARBA00004123"/>
    </source>
</evidence>
<dbReference type="PROSITE" id="PS51005">
    <property type="entry name" value="NAC"/>
    <property type="match status" value="1"/>
</dbReference>
<comment type="subcellular location">
    <subcellularLocation>
        <location evidence="1">Nucleus</location>
    </subcellularLocation>
</comment>
<dbReference type="EMBL" id="KI392384">
    <property type="protein sequence ID" value="ERN17061.1"/>
    <property type="molecule type" value="Genomic_DNA"/>
</dbReference>
<dbReference type="Gramene" id="ERN17061">
    <property type="protein sequence ID" value="ERN17061"/>
    <property type="gene ID" value="AMTR_s00044p00058960"/>
</dbReference>
<keyword evidence="5" id="KW-0539">Nucleus</keyword>